<dbReference type="PANTHER" id="PTHR11482:SF6">
    <property type="entry name" value="ORNITHINE DECARBOXYLASE 1-RELATED"/>
    <property type="match status" value="1"/>
</dbReference>
<dbReference type="FunFam" id="3.20.20.10:FF:000008">
    <property type="entry name" value="Ornithine decarboxylase"/>
    <property type="match status" value="1"/>
</dbReference>
<comment type="pathway">
    <text evidence="6">Amine and polyamine biosynthesis; putrescine biosynthesis via L-ornithine pathway; putrescine from L-ornithine: step 1/1.</text>
</comment>
<evidence type="ECO:0000256" key="6">
    <source>
        <dbReference type="ARBA" id="ARBA00034115"/>
    </source>
</evidence>
<evidence type="ECO:0000256" key="9">
    <source>
        <dbReference type="PIRSR" id="PIRSR600183-50"/>
    </source>
</evidence>
<dbReference type="SUPFAM" id="SSF50621">
    <property type="entry name" value="Alanine racemase C-terminal domain-like"/>
    <property type="match status" value="1"/>
</dbReference>
<dbReference type="SUPFAM" id="SSF51419">
    <property type="entry name" value="PLP-binding barrel"/>
    <property type="match status" value="1"/>
</dbReference>
<protein>
    <recommendedName>
        <fullName evidence="7">ornithine decarboxylase</fullName>
        <ecNumber evidence="7">4.1.1.17</ecNumber>
    </recommendedName>
</protein>
<evidence type="ECO:0000256" key="4">
    <source>
        <dbReference type="ARBA" id="ARBA00022898"/>
    </source>
</evidence>
<dbReference type="Pfam" id="PF02784">
    <property type="entry name" value="Orn_Arg_deC_N"/>
    <property type="match status" value="1"/>
</dbReference>
<dbReference type="InterPro" id="IPR022644">
    <property type="entry name" value="De-COase2_N"/>
</dbReference>
<dbReference type="RefSeq" id="WP_189211438.1">
    <property type="nucleotide sequence ID" value="NZ_BMRB01000002.1"/>
</dbReference>
<sequence>MHAVLHTSPAHGTEARLRAFLDEHAPETPCLVIDLAAVRANYRSLRDELPEAGVFYAVKANPAPEIVRALAVEGSAFDVASVGEIDMCLAQGASPESLSYGNPIKKARDIAYAYARGVRRFTFDSDDDLEKLAANAPGAQVWCRFLVDAPESGTPFGRKFGCAPQMAARLLVRAAELGMDVRGACFHVGSQHTDPAAWVAGIAQAAAIGRASAARGVVLTSLNLGGGFPASYVTAAPALREHASAIRAAVAEHFDTPPELLIEPGRAVVATAGMIRSEVVLVSRKSDADEHRWVYLDIGRYQGLAETENEYIAYRLRTAHPDTPDGPVVIAGPTCDGDDVIYQRTPYRLPLALRAGDHVDILDTGAYTASYASVSFNGFPPLPTLFVG</sequence>
<proteinExistence type="inferred from homology"/>
<dbReference type="InterPro" id="IPR002433">
    <property type="entry name" value="Orn_de-COase"/>
</dbReference>
<dbReference type="GO" id="GO:0005737">
    <property type="term" value="C:cytoplasm"/>
    <property type="evidence" value="ECO:0007669"/>
    <property type="project" value="TreeGrafter"/>
</dbReference>
<dbReference type="GO" id="GO:0033387">
    <property type="term" value="P:putrescine biosynthetic process from arginine, via ornithine"/>
    <property type="evidence" value="ECO:0007669"/>
    <property type="project" value="TreeGrafter"/>
</dbReference>
<comment type="cofactor">
    <cofactor evidence="1 9">
        <name>pyridoxal 5'-phosphate</name>
        <dbReference type="ChEBI" id="CHEBI:597326"/>
    </cofactor>
</comment>
<evidence type="ECO:0000256" key="3">
    <source>
        <dbReference type="ARBA" id="ARBA00022793"/>
    </source>
</evidence>
<feature type="domain" description="Orn/DAP/Arg decarboxylase 2 N-terminal" evidence="10">
    <location>
        <begin position="36"/>
        <end position="270"/>
    </location>
</feature>
<feature type="active site" description="Proton donor" evidence="9">
    <location>
        <position position="335"/>
    </location>
</feature>
<keyword evidence="4 9" id="KW-0663">Pyridoxal phosphate</keyword>
<dbReference type="EC" id="4.1.1.17" evidence="7"/>
<dbReference type="FunFam" id="2.40.37.10:FF:000004">
    <property type="entry name" value="Ornithine decarboxylase"/>
    <property type="match status" value="1"/>
</dbReference>
<dbReference type="PROSITE" id="PS00878">
    <property type="entry name" value="ODR_DC_2_1"/>
    <property type="match status" value="1"/>
</dbReference>
<keyword evidence="3" id="KW-0210">Decarboxylase</keyword>
<dbReference type="PANTHER" id="PTHR11482">
    <property type="entry name" value="ARGININE/DIAMINOPIMELATE/ORNITHINE DECARBOXYLASE"/>
    <property type="match status" value="1"/>
</dbReference>
<evidence type="ECO:0000256" key="8">
    <source>
        <dbReference type="ARBA" id="ARBA00049127"/>
    </source>
</evidence>
<feature type="modified residue" description="N6-(pyridoxal phosphate)lysine" evidence="9">
    <location>
        <position position="59"/>
    </location>
</feature>
<dbReference type="GO" id="GO:0004586">
    <property type="term" value="F:ornithine decarboxylase activity"/>
    <property type="evidence" value="ECO:0007669"/>
    <property type="project" value="UniProtKB-EC"/>
</dbReference>
<keyword evidence="5" id="KW-0456">Lyase</keyword>
<dbReference type="PRINTS" id="PR01182">
    <property type="entry name" value="ORNDCRBXLASE"/>
</dbReference>
<evidence type="ECO:0000313" key="11">
    <source>
        <dbReference type="EMBL" id="GGS37192.1"/>
    </source>
</evidence>
<comment type="similarity">
    <text evidence="2">Belongs to the Orn/Lys/Arg decarboxylase class-II family.</text>
</comment>
<organism evidence="11 12">
    <name type="scientific">Actinokineospora fastidiosa</name>
    <dbReference type="NCBI Taxonomy" id="1816"/>
    <lineage>
        <taxon>Bacteria</taxon>
        <taxon>Bacillati</taxon>
        <taxon>Actinomycetota</taxon>
        <taxon>Actinomycetes</taxon>
        <taxon>Pseudonocardiales</taxon>
        <taxon>Pseudonocardiaceae</taxon>
        <taxon>Actinokineospora</taxon>
    </lineage>
</organism>
<accession>A0A918GHA1</accession>
<evidence type="ECO:0000256" key="1">
    <source>
        <dbReference type="ARBA" id="ARBA00001933"/>
    </source>
</evidence>
<reference evidence="11" key="2">
    <citation type="submission" date="2020-09" db="EMBL/GenBank/DDBJ databases">
        <authorList>
            <person name="Sun Q."/>
            <person name="Ohkuma M."/>
        </authorList>
    </citation>
    <scope>NUCLEOTIDE SEQUENCE</scope>
    <source>
        <strain evidence="11">JCM 3276</strain>
    </source>
</reference>
<comment type="caution">
    <text evidence="11">The sequence shown here is derived from an EMBL/GenBank/DDBJ whole genome shotgun (WGS) entry which is preliminary data.</text>
</comment>
<dbReference type="Gene3D" id="3.20.20.10">
    <property type="entry name" value="Alanine racemase"/>
    <property type="match status" value="1"/>
</dbReference>
<dbReference type="InterPro" id="IPR029066">
    <property type="entry name" value="PLP-binding_barrel"/>
</dbReference>
<evidence type="ECO:0000313" key="12">
    <source>
        <dbReference type="Proteomes" id="UP000660680"/>
    </source>
</evidence>
<evidence type="ECO:0000259" key="10">
    <source>
        <dbReference type="Pfam" id="PF02784"/>
    </source>
</evidence>
<dbReference type="InterPro" id="IPR009006">
    <property type="entry name" value="Ala_racemase/Decarboxylase_C"/>
</dbReference>
<evidence type="ECO:0000256" key="2">
    <source>
        <dbReference type="ARBA" id="ARBA00008872"/>
    </source>
</evidence>
<evidence type="ECO:0000256" key="7">
    <source>
        <dbReference type="ARBA" id="ARBA00034138"/>
    </source>
</evidence>
<comment type="catalytic activity">
    <reaction evidence="8">
        <text>L-ornithine + H(+) = putrescine + CO2</text>
        <dbReference type="Rhea" id="RHEA:22964"/>
        <dbReference type="ChEBI" id="CHEBI:15378"/>
        <dbReference type="ChEBI" id="CHEBI:16526"/>
        <dbReference type="ChEBI" id="CHEBI:46911"/>
        <dbReference type="ChEBI" id="CHEBI:326268"/>
        <dbReference type="EC" id="4.1.1.17"/>
    </reaction>
</comment>
<name>A0A918GHA1_9PSEU</name>
<dbReference type="InterPro" id="IPR022653">
    <property type="entry name" value="De-COase2_pyr-phos_BS"/>
</dbReference>
<reference evidence="11" key="1">
    <citation type="journal article" date="2014" name="Int. J. Syst. Evol. Microbiol.">
        <title>Complete genome sequence of Corynebacterium casei LMG S-19264T (=DSM 44701T), isolated from a smear-ripened cheese.</title>
        <authorList>
            <consortium name="US DOE Joint Genome Institute (JGI-PGF)"/>
            <person name="Walter F."/>
            <person name="Albersmeier A."/>
            <person name="Kalinowski J."/>
            <person name="Ruckert C."/>
        </authorList>
    </citation>
    <scope>NUCLEOTIDE SEQUENCE</scope>
    <source>
        <strain evidence="11">JCM 3276</strain>
    </source>
</reference>
<dbReference type="Gene3D" id="2.40.37.10">
    <property type="entry name" value="Lyase, Ornithine Decarboxylase, Chain A, domain 1"/>
    <property type="match status" value="1"/>
</dbReference>
<keyword evidence="12" id="KW-1185">Reference proteome</keyword>
<dbReference type="InterPro" id="IPR000183">
    <property type="entry name" value="Orn/DAP/Arg_de-COase"/>
</dbReference>
<dbReference type="PRINTS" id="PR01179">
    <property type="entry name" value="ODADCRBXLASE"/>
</dbReference>
<dbReference type="CDD" id="cd00622">
    <property type="entry name" value="PLPDE_III_ODC"/>
    <property type="match status" value="1"/>
</dbReference>
<dbReference type="AlphaFoldDB" id="A0A918GHA1"/>
<dbReference type="Proteomes" id="UP000660680">
    <property type="component" value="Unassembled WGS sequence"/>
</dbReference>
<evidence type="ECO:0000256" key="5">
    <source>
        <dbReference type="ARBA" id="ARBA00023239"/>
    </source>
</evidence>
<dbReference type="EMBL" id="BMRB01000002">
    <property type="protein sequence ID" value="GGS37192.1"/>
    <property type="molecule type" value="Genomic_DNA"/>
</dbReference>
<gene>
    <name evidence="11" type="primary">speC</name>
    <name evidence="11" type="ORF">GCM10010171_35070</name>
</gene>